<gene>
    <name evidence="1" type="ORF">OUZ56_010367</name>
</gene>
<evidence type="ECO:0000313" key="1">
    <source>
        <dbReference type="EMBL" id="KAK4024872.1"/>
    </source>
</evidence>
<protein>
    <submittedName>
        <fullName evidence="1">Uncharacterized protein</fullName>
    </submittedName>
</protein>
<name>A0ABR0AIC4_9CRUS</name>
<keyword evidence="2" id="KW-1185">Reference proteome</keyword>
<sequence>MGNVRFTEIPYSYLSRPIGKTLDVVRTEFGCQWNKYNMKLKIVKLINYNMKLKIETLAVIIVNTDNSLKFQTMSQYRYLSYR</sequence>
<accession>A0ABR0AIC4</accession>
<organism evidence="1 2">
    <name type="scientific">Daphnia magna</name>
    <dbReference type="NCBI Taxonomy" id="35525"/>
    <lineage>
        <taxon>Eukaryota</taxon>
        <taxon>Metazoa</taxon>
        <taxon>Ecdysozoa</taxon>
        <taxon>Arthropoda</taxon>
        <taxon>Crustacea</taxon>
        <taxon>Branchiopoda</taxon>
        <taxon>Diplostraca</taxon>
        <taxon>Cladocera</taxon>
        <taxon>Anomopoda</taxon>
        <taxon>Daphniidae</taxon>
        <taxon>Daphnia</taxon>
    </lineage>
</organism>
<reference evidence="1 2" key="1">
    <citation type="journal article" date="2023" name="Nucleic Acids Res.">
        <title>The hologenome of Daphnia magna reveals possible DNA methylation and microbiome-mediated evolution of the host genome.</title>
        <authorList>
            <person name="Chaturvedi A."/>
            <person name="Li X."/>
            <person name="Dhandapani V."/>
            <person name="Marshall H."/>
            <person name="Kissane S."/>
            <person name="Cuenca-Cambronero M."/>
            <person name="Asole G."/>
            <person name="Calvet F."/>
            <person name="Ruiz-Romero M."/>
            <person name="Marangio P."/>
            <person name="Guigo R."/>
            <person name="Rago D."/>
            <person name="Mirbahai L."/>
            <person name="Eastwood N."/>
            <person name="Colbourne J.K."/>
            <person name="Zhou J."/>
            <person name="Mallon E."/>
            <person name="Orsini L."/>
        </authorList>
    </citation>
    <scope>NUCLEOTIDE SEQUENCE [LARGE SCALE GENOMIC DNA]</scope>
    <source>
        <strain evidence="1">LRV0_1</strain>
    </source>
</reference>
<proteinExistence type="predicted"/>
<comment type="caution">
    <text evidence="1">The sequence shown here is derived from an EMBL/GenBank/DDBJ whole genome shotgun (WGS) entry which is preliminary data.</text>
</comment>
<dbReference type="EMBL" id="JAOYFB010000037">
    <property type="protein sequence ID" value="KAK4024872.1"/>
    <property type="molecule type" value="Genomic_DNA"/>
</dbReference>
<evidence type="ECO:0000313" key="2">
    <source>
        <dbReference type="Proteomes" id="UP001234178"/>
    </source>
</evidence>
<dbReference type="Proteomes" id="UP001234178">
    <property type="component" value="Unassembled WGS sequence"/>
</dbReference>